<dbReference type="Gramene" id="Kaladp0030s0043.1.v1.1">
    <property type="protein sequence ID" value="Kaladp0030s0043.1.v1.1.CDS.1"/>
    <property type="gene ID" value="Kaladp0030s0043.v1.1"/>
</dbReference>
<dbReference type="Proteomes" id="UP000594263">
    <property type="component" value="Unplaced"/>
</dbReference>
<dbReference type="EnsemblPlants" id="Kaladp0030s0043.1.v1.1">
    <property type="protein sequence ID" value="Kaladp0030s0043.1.v1.1.CDS.1"/>
    <property type="gene ID" value="Kaladp0030s0043.v1.1"/>
</dbReference>
<reference evidence="2" key="1">
    <citation type="submission" date="2021-01" db="UniProtKB">
        <authorList>
            <consortium name="EnsemblPlants"/>
        </authorList>
    </citation>
    <scope>IDENTIFICATION</scope>
</reference>
<evidence type="ECO:0000313" key="2">
    <source>
        <dbReference type="EnsemblPlants" id="Kaladp0030s0043.1.v1.1.CDS.1"/>
    </source>
</evidence>
<keyword evidence="1" id="KW-0472">Membrane</keyword>
<accession>A0A7N0TB87</accession>
<keyword evidence="1" id="KW-0812">Transmembrane</keyword>
<proteinExistence type="predicted"/>
<feature type="transmembrane region" description="Helical" evidence="1">
    <location>
        <begin position="48"/>
        <end position="70"/>
    </location>
</feature>
<dbReference type="AlphaFoldDB" id="A0A7N0TB87"/>
<name>A0A7N0TB87_KALFE</name>
<keyword evidence="1" id="KW-1133">Transmembrane helix</keyword>
<sequence>MSFEDCVVAVGIATQFQERSKEVFKMVEEETDLAKTQLIATQVLYHEVWMLISNTYIIFCFFYCTLFILITKGAFDGGCKIKLGT</sequence>
<protein>
    <submittedName>
        <fullName evidence="2">Uncharacterized protein</fullName>
    </submittedName>
</protein>
<keyword evidence="3" id="KW-1185">Reference proteome</keyword>
<evidence type="ECO:0000256" key="1">
    <source>
        <dbReference type="SAM" id="Phobius"/>
    </source>
</evidence>
<organism evidence="2 3">
    <name type="scientific">Kalanchoe fedtschenkoi</name>
    <name type="common">Lavender scallops</name>
    <name type="synonym">South American air plant</name>
    <dbReference type="NCBI Taxonomy" id="63787"/>
    <lineage>
        <taxon>Eukaryota</taxon>
        <taxon>Viridiplantae</taxon>
        <taxon>Streptophyta</taxon>
        <taxon>Embryophyta</taxon>
        <taxon>Tracheophyta</taxon>
        <taxon>Spermatophyta</taxon>
        <taxon>Magnoliopsida</taxon>
        <taxon>eudicotyledons</taxon>
        <taxon>Gunneridae</taxon>
        <taxon>Pentapetalae</taxon>
        <taxon>Saxifragales</taxon>
        <taxon>Crassulaceae</taxon>
        <taxon>Kalanchoe</taxon>
    </lineage>
</organism>
<evidence type="ECO:0000313" key="3">
    <source>
        <dbReference type="Proteomes" id="UP000594263"/>
    </source>
</evidence>